<dbReference type="Gene3D" id="3.60.10.10">
    <property type="entry name" value="Endonuclease/exonuclease/phosphatase"/>
    <property type="match status" value="1"/>
</dbReference>
<comment type="caution">
    <text evidence="2">The sequence shown here is derived from an EMBL/GenBank/DDBJ whole genome shotgun (WGS) entry which is preliminary data.</text>
</comment>
<evidence type="ECO:0000313" key="3">
    <source>
        <dbReference type="Proteomes" id="UP000663879"/>
    </source>
</evidence>
<dbReference type="InterPro" id="IPR036691">
    <property type="entry name" value="Endo/exonu/phosph_ase_sf"/>
</dbReference>
<reference evidence="2" key="1">
    <citation type="submission" date="2021-02" db="EMBL/GenBank/DDBJ databases">
        <authorList>
            <person name="Nowell W R."/>
        </authorList>
    </citation>
    <scope>NUCLEOTIDE SEQUENCE</scope>
    <source>
        <strain evidence="2">Ploen Becks lab</strain>
    </source>
</reference>
<dbReference type="Proteomes" id="UP000663879">
    <property type="component" value="Unassembled WGS sequence"/>
</dbReference>
<dbReference type="Pfam" id="PF03372">
    <property type="entry name" value="Exo_endo_phos"/>
    <property type="match status" value="1"/>
</dbReference>
<dbReference type="OrthoDB" id="10491024at2759"/>
<evidence type="ECO:0000259" key="1">
    <source>
        <dbReference type="Pfam" id="PF03372"/>
    </source>
</evidence>
<dbReference type="GO" id="GO:0003824">
    <property type="term" value="F:catalytic activity"/>
    <property type="evidence" value="ECO:0007669"/>
    <property type="project" value="InterPro"/>
</dbReference>
<dbReference type="SUPFAM" id="SSF56219">
    <property type="entry name" value="DNase I-like"/>
    <property type="match status" value="1"/>
</dbReference>
<dbReference type="AlphaFoldDB" id="A0A813NER1"/>
<keyword evidence="3" id="KW-1185">Reference proteome</keyword>
<organism evidence="2 3">
    <name type="scientific">Brachionus calyciflorus</name>
    <dbReference type="NCBI Taxonomy" id="104777"/>
    <lineage>
        <taxon>Eukaryota</taxon>
        <taxon>Metazoa</taxon>
        <taxon>Spiralia</taxon>
        <taxon>Gnathifera</taxon>
        <taxon>Rotifera</taxon>
        <taxon>Eurotatoria</taxon>
        <taxon>Monogononta</taxon>
        <taxon>Pseudotrocha</taxon>
        <taxon>Ploima</taxon>
        <taxon>Brachionidae</taxon>
        <taxon>Brachionus</taxon>
    </lineage>
</organism>
<dbReference type="EMBL" id="CAJNOC010000282">
    <property type="protein sequence ID" value="CAF0738357.1"/>
    <property type="molecule type" value="Genomic_DNA"/>
</dbReference>
<feature type="domain" description="Endonuclease/exonuclease/phosphatase" evidence="1">
    <location>
        <begin position="14"/>
        <end position="118"/>
    </location>
</feature>
<proteinExistence type="predicted"/>
<sequence>MLKFDDNSNESYDCFKSDLLILESEIKYNLDRNLPFVIMGDWNADLSREKRFDKLFKEFILKKNLQISDFLDSKYTGFTYRNGSYRATLDHIVWSQSESSFEILDSSIENIAENLSDHLPVTVRIKINSKLEEKELEHNFYHRVNWESKEFIQFFNQFSDQYFEDFNRILENETT</sequence>
<dbReference type="InterPro" id="IPR005135">
    <property type="entry name" value="Endo/exonuclease/phosphatase"/>
</dbReference>
<accession>A0A813NER1</accession>
<evidence type="ECO:0000313" key="2">
    <source>
        <dbReference type="EMBL" id="CAF0738357.1"/>
    </source>
</evidence>
<name>A0A813NER1_9BILA</name>
<protein>
    <recommendedName>
        <fullName evidence="1">Endonuclease/exonuclease/phosphatase domain-containing protein</fullName>
    </recommendedName>
</protein>
<gene>
    <name evidence="2" type="ORF">OXX778_LOCUS3251</name>
</gene>